<reference evidence="2 3" key="1">
    <citation type="submission" date="2020-08" db="EMBL/GenBank/DDBJ databases">
        <title>Sequencing the genomes of 1000 actinobacteria strains.</title>
        <authorList>
            <person name="Klenk H.-P."/>
        </authorList>
    </citation>
    <scope>NUCLEOTIDE SEQUENCE [LARGE SCALE GENOMIC DNA]</scope>
    <source>
        <strain evidence="2 3">DSM 43675</strain>
    </source>
</reference>
<dbReference type="Proteomes" id="UP000546324">
    <property type="component" value="Unassembled WGS sequence"/>
</dbReference>
<dbReference type="InterPro" id="IPR000595">
    <property type="entry name" value="cNMP-bd_dom"/>
</dbReference>
<protein>
    <submittedName>
        <fullName evidence="2">CRP-like cAMP-binding protein</fullName>
    </submittedName>
</protein>
<dbReference type="SUPFAM" id="SSF51206">
    <property type="entry name" value="cAMP-binding domain-like"/>
    <property type="match status" value="1"/>
</dbReference>
<evidence type="ECO:0000259" key="1">
    <source>
        <dbReference type="PROSITE" id="PS50042"/>
    </source>
</evidence>
<dbReference type="SMART" id="SM00100">
    <property type="entry name" value="cNMP"/>
    <property type="match status" value="1"/>
</dbReference>
<dbReference type="InterPro" id="IPR014710">
    <property type="entry name" value="RmlC-like_jellyroll"/>
</dbReference>
<dbReference type="PANTHER" id="PTHR24567:SF74">
    <property type="entry name" value="HTH-TYPE TRANSCRIPTIONAL REGULATOR ARCR"/>
    <property type="match status" value="1"/>
</dbReference>
<dbReference type="GO" id="GO:0003700">
    <property type="term" value="F:DNA-binding transcription factor activity"/>
    <property type="evidence" value="ECO:0007669"/>
    <property type="project" value="TreeGrafter"/>
</dbReference>
<comment type="caution">
    <text evidence="2">The sequence shown here is derived from an EMBL/GenBank/DDBJ whole genome shotgun (WGS) entry which is preliminary data.</text>
</comment>
<feature type="domain" description="Cyclic nucleotide-binding" evidence="1">
    <location>
        <begin position="14"/>
        <end position="116"/>
    </location>
</feature>
<dbReference type="PANTHER" id="PTHR24567">
    <property type="entry name" value="CRP FAMILY TRANSCRIPTIONAL REGULATORY PROTEIN"/>
    <property type="match status" value="1"/>
</dbReference>
<dbReference type="InterPro" id="IPR018490">
    <property type="entry name" value="cNMP-bd_dom_sf"/>
</dbReference>
<dbReference type="GO" id="GO:0005829">
    <property type="term" value="C:cytosol"/>
    <property type="evidence" value="ECO:0007669"/>
    <property type="project" value="TreeGrafter"/>
</dbReference>
<accession>A0A7X0FUT7</accession>
<dbReference type="AlphaFoldDB" id="A0A7X0FUT7"/>
<dbReference type="CDD" id="cd00038">
    <property type="entry name" value="CAP_ED"/>
    <property type="match status" value="1"/>
</dbReference>
<keyword evidence="3" id="KW-1185">Reference proteome</keyword>
<dbReference type="EMBL" id="JACHMQ010000001">
    <property type="protein sequence ID" value="MBB6394116.1"/>
    <property type="molecule type" value="Genomic_DNA"/>
</dbReference>
<dbReference type="InterPro" id="IPR050397">
    <property type="entry name" value="Env_Response_Regulators"/>
</dbReference>
<dbReference type="PROSITE" id="PS50042">
    <property type="entry name" value="CNMP_BINDING_3"/>
    <property type="match status" value="1"/>
</dbReference>
<evidence type="ECO:0000313" key="2">
    <source>
        <dbReference type="EMBL" id="MBB6394116.1"/>
    </source>
</evidence>
<dbReference type="Gene3D" id="2.60.120.10">
    <property type="entry name" value="Jelly Rolls"/>
    <property type="match status" value="1"/>
</dbReference>
<gene>
    <name evidence="2" type="ORF">BKA00_001030</name>
</gene>
<dbReference type="Pfam" id="PF00027">
    <property type="entry name" value="cNMP_binding"/>
    <property type="match status" value="1"/>
</dbReference>
<evidence type="ECO:0000313" key="3">
    <source>
        <dbReference type="Proteomes" id="UP000546324"/>
    </source>
</evidence>
<sequence length="158" mass="17152">MSMVTAADLAREPFFDGMRSLDLTRLAKAARHTDIPAGRRIFAESAAAERFWLLLDGSVAVDMNLPEGGTLVVDTFGPGSVVGWSWLFRPHRWRFGAVASTPVQAIEFDGRLVRTLSAVDPSLGYELTRRLAEQVVGRLEAARTRLADAAPGSLGRAV</sequence>
<organism evidence="2 3">
    <name type="scientific">Actinomadura coerulea</name>
    <dbReference type="NCBI Taxonomy" id="46159"/>
    <lineage>
        <taxon>Bacteria</taxon>
        <taxon>Bacillati</taxon>
        <taxon>Actinomycetota</taxon>
        <taxon>Actinomycetes</taxon>
        <taxon>Streptosporangiales</taxon>
        <taxon>Thermomonosporaceae</taxon>
        <taxon>Actinomadura</taxon>
    </lineage>
</organism>
<proteinExistence type="predicted"/>
<name>A0A7X0FUT7_9ACTN</name>